<dbReference type="GO" id="GO:0046872">
    <property type="term" value="F:metal ion binding"/>
    <property type="evidence" value="ECO:0007669"/>
    <property type="project" value="UniProtKB-KW"/>
</dbReference>
<evidence type="ECO:0000256" key="12">
    <source>
        <dbReference type="ARBA" id="ARBA00023237"/>
    </source>
</evidence>
<keyword evidence="16" id="KW-0808">Transferase</keyword>
<evidence type="ECO:0000256" key="9">
    <source>
        <dbReference type="ARBA" id="ARBA00022801"/>
    </source>
</evidence>
<protein>
    <submittedName>
        <fullName evidence="16">Sulfatase-like hydrolase/transferase</fullName>
    </submittedName>
</protein>
<evidence type="ECO:0000256" key="6">
    <source>
        <dbReference type="ARBA" id="ARBA00022525"/>
    </source>
</evidence>
<dbReference type="InterPro" id="IPR017850">
    <property type="entry name" value="Alkaline_phosphatase_core_sf"/>
</dbReference>
<dbReference type="InterPro" id="IPR011050">
    <property type="entry name" value="Pectin_lyase_fold/virulence"/>
</dbReference>
<evidence type="ECO:0000256" key="2">
    <source>
        <dbReference type="ARBA" id="ARBA00004196"/>
    </source>
</evidence>
<feature type="compositionally biased region" description="Acidic residues" evidence="13">
    <location>
        <begin position="1468"/>
        <end position="1480"/>
    </location>
</feature>
<comment type="subcellular location">
    <subcellularLocation>
        <location evidence="2">Cell envelope</location>
    </subcellularLocation>
    <subcellularLocation>
        <location evidence="3">Cell outer membrane</location>
    </subcellularLocation>
    <subcellularLocation>
        <location evidence="4">Secreted</location>
    </subcellularLocation>
</comment>
<dbReference type="GO" id="GO:0009279">
    <property type="term" value="C:cell outer membrane"/>
    <property type="evidence" value="ECO:0007669"/>
    <property type="project" value="UniProtKB-SubCell"/>
</dbReference>
<dbReference type="GO" id="GO:0005576">
    <property type="term" value="C:extracellular region"/>
    <property type="evidence" value="ECO:0007669"/>
    <property type="project" value="UniProtKB-SubCell"/>
</dbReference>
<dbReference type="InterPro" id="IPR003368">
    <property type="entry name" value="POMP_repeat"/>
</dbReference>
<dbReference type="RefSeq" id="WP_168884426.1">
    <property type="nucleotide sequence ID" value="NZ_JABAIL010000007.1"/>
</dbReference>
<dbReference type="InterPro" id="IPR026444">
    <property type="entry name" value="Secre_tail"/>
</dbReference>
<feature type="domain" description="Sulfatase N-terminal" evidence="14">
    <location>
        <begin position="492"/>
        <end position="883"/>
    </location>
</feature>
<dbReference type="NCBIfam" id="TIGR04183">
    <property type="entry name" value="Por_Secre_tail"/>
    <property type="match status" value="1"/>
</dbReference>
<name>A0A7X8SNY6_9BACT</name>
<keyword evidence="6" id="KW-0964">Secreted</keyword>
<dbReference type="Gene3D" id="2.160.20.10">
    <property type="entry name" value="Single-stranded right-handed beta-helix, Pectin lyase-like"/>
    <property type="match status" value="1"/>
</dbReference>
<dbReference type="Pfam" id="PF00884">
    <property type="entry name" value="Sulfatase"/>
    <property type="match status" value="1"/>
</dbReference>
<comment type="cofactor">
    <cofactor evidence="1">
        <name>Ca(2+)</name>
        <dbReference type="ChEBI" id="CHEBI:29108"/>
    </cofactor>
</comment>
<keyword evidence="12" id="KW-0998">Cell outer membrane</keyword>
<evidence type="ECO:0000256" key="8">
    <source>
        <dbReference type="ARBA" id="ARBA00022729"/>
    </source>
</evidence>
<evidence type="ECO:0000256" key="3">
    <source>
        <dbReference type="ARBA" id="ARBA00004442"/>
    </source>
</evidence>
<evidence type="ECO:0000313" key="16">
    <source>
        <dbReference type="EMBL" id="NLR93718.1"/>
    </source>
</evidence>
<dbReference type="EMBL" id="JABAIL010000007">
    <property type="protein sequence ID" value="NLR93718.1"/>
    <property type="molecule type" value="Genomic_DNA"/>
</dbReference>
<accession>A0A7X8SNY6</accession>
<dbReference type="Pfam" id="PF18962">
    <property type="entry name" value="Por_Secre_tail"/>
    <property type="match status" value="1"/>
</dbReference>
<dbReference type="PANTHER" id="PTHR45953">
    <property type="entry name" value="IDURONATE 2-SULFATASE"/>
    <property type="match status" value="1"/>
</dbReference>
<dbReference type="GO" id="GO:0004423">
    <property type="term" value="F:iduronate-2-sulfatase activity"/>
    <property type="evidence" value="ECO:0007669"/>
    <property type="project" value="InterPro"/>
</dbReference>
<evidence type="ECO:0000256" key="1">
    <source>
        <dbReference type="ARBA" id="ARBA00001913"/>
    </source>
</evidence>
<evidence type="ECO:0000256" key="4">
    <source>
        <dbReference type="ARBA" id="ARBA00004613"/>
    </source>
</evidence>
<keyword evidence="17" id="KW-1185">Reference proteome</keyword>
<proteinExistence type="inferred from homology"/>
<evidence type="ECO:0000313" key="17">
    <source>
        <dbReference type="Proteomes" id="UP000585050"/>
    </source>
</evidence>
<evidence type="ECO:0000256" key="5">
    <source>
        <dbReference type="ARBA" id="ARBA00008779"/>
    </source>
</evidence>
<dbReference type="InterPro" id="IPR012334">
    <property type="entry name" value="Pectin_lyas_fold"/>
</dbReference>
<dbReference type="CDD" id="cd16030">
    <property type="entry name" value="iduronate-2-sulfatase"/>
    <property type="match status" value="1"/>
</dbReference>
<sequence>MRRLLLFTIIFIMRLTSIYADTWYVKADGTDAAENGTQEAPFQTISYAIAQASNDDIIHIIGTVIEYGITINKSITIEGDAPLTSIVQGNIESPFVRLENGEVPASNQRIFTMSQNEQIVTFRNLTIKYGFEGGQAGAIYNNKLNSQLTVENCNFIENYAKSQGGAISTNRELTVKNSSFINNKSATHSGAINNNSNLIPLVIENCLFYGNVAGGTGTGASVRANAKEVTFLNNTFAYNSTEAVNKSAGINLYSALSDDDKANNRTIVVNMHNNILFNNIVGDDVRADGEDIVISNEADTDFNVSGNIISYVHSASDRAPFENGTNYLQKAQVAESALKFGELQQAENGLYILPIYNTSLADASGTASGTITDAIGQTKSNNDIGHLGVGSLALPPIFITDPFQNYPENQEKLTLQTLSPNNNVSYEITGGEDQTSFNLSSEGELSFVTTPSVDIAADHDGDNVYKVEITITEGDLSTTELFELSIVGAKLNVVMIVLDDLNDYIGFMGGYLKTKTPNIDKLATQGVSFMNAHSNAPLCDPSRASFLNGILPMTSQHFGTGGSNWKNNPVLKESKLISEYFMDNGYTTYKTGKITHSTSGEDKWWDYVHEDSQDYGPVAYNGKSGAIHSSSIHQMADVGGSLDGVYGRLSDIPTAMRHQTLDDNSGFDRLIEGWYSTITGEKFNYVSEEDRDLMPDEKNTDWAVEHINALSDADSEDPFFMAVGIIRPHSPFVVPDKYFDMFPLESIELPKIYLDDREDFTYDRTNRGHEIVDALEHSHIDKNEGLKRYFQGYLASVAFADEMVGKVVDAVENSKYKDNTVIMLFSDHGYLMGEKDYSHKNNLWEHSTRVPLIIKSPIHKNTHGGKVNHPVSLVDIYPTLQDLCSLTGDTKFSEAGADLDGNSLKPFLFDVNSSDFTGDEVALSVIGNWFYKTSDRQNYGIKSQRFRYINRYDGQDELYDHKYDQDEFINVIDDPAYVEVLAAFQKKMEYKLRPDYALNDHLENLDLAYEKSDNWKSFSKDWGVPIENDGSLVQRVNAGVSENFITYEVTNPGVLTVETWVPYKSVLNEDTGKWQNIPVEYGTWKVYYSTDNSTWEEMMTNEIVGSYTWDSNIYTYENMTDFPEGTKYIKIVLEGDGEDHAAALLGSVRIYKAEDRNMIMDLDNIVVDVDESIFEIESKRYRTSSTILPIKADDFSSSEKYFQKSDNTYLTDDDGKDFHQDGKRLVRSSTEDAFVIYEVENIGAIRVEAVELHSSGTYIANNDTVLKDYQIEVLVSQDNNTYQSLEMRSISLFINDIINAEGVIDQYRHSHKFAFVSNKEIPEGTKYVKILMKNGVENESPSNWSFQLNGVYFYSDYLVPGSESSAPNDIVKLDQTITIDPIGDKKTTDADFELVASTSSNLELAYAIEGPASLDGTTITLTGAEGTVKITVSQLGNEEYNAASEIVTFNVSKEEVTVPETPENPEVPVDDEDPIEDGTPSDDNPILDAEIDIQDVSLFPIPASNVLYINGLPYEVDIMVVNLVGQVVMTTKAQDVIDISQLLNGIYFIKLGNLGSLRFIKN</sequence>
<keyword evidence="9 16" id="KW-0378">Hydrolase</keyword>
<evidence type="ECO:0000256" key="10">
    <source>
        <dbReference type="ARBA" id="ARBA00022837"/>
    </source>
</evidence>
<dbReference type="Proteomes" id="UP000585050">
    <property type="component" value="Unassembled WGS sequence"/>
</dbReference>
<feature type="domain" description="Secretion system C-terminal sorting" evidence="15">
    <location>
        <begin position="1498"/>
        <end position="1553"/>
    </location>
</feature>
<keyword evidence="10" id="KW-0106">Calcium</keyword>
<feature type="region of interest" description="Disordered" evidence="13">
    <location>
        <begin position="1455"/>
        <end position="1483"/>
    </location>
</feature>
<dbReference type="GO" id="GO:0016740">
    <property type="term" value="F:transferase activity"/>
    <property type="evidence" value="ECO:0007669"/>
    <property type="project" value="UniProtKB-KW"/>
</dbReference>
<dbReference type="SUPFAM" id="SSF51126">
    <property type="entry name" value="Pectin lyase-like"/>
    <property type="match status" value="1"/>
</dbReference>
<evidence type="ECO:0000256" key="13">
    <source>
        <dbReference type="SAM" id="MobiDB-lite"/>
    </source>
</evidence>
<dbReference type="SUPFAM" id="SSF53649">
    <property type="entry name" value="Alkaline phosphatase-like"/>
    <property type="match status" value="1"/>
</dbReference>
<gene>
    <name evidence="16" type="ORF">HGP29_21135</name>
</gene>
<comment type="similarity">
    <text evidence="5">Belongs to the sulfatase family.</text>
</comment>
<reference evidence="16 17" key="1">
    <citation type="submission" date="2020-04" db="EMBL/GenBank/DDBJ databases">
        <title>Flammeovirga sp. SR4, a novel species isolated from seawater.</title>
        <authorList>
            <person name="Wang X."/>
        </authorList>
    </citation>
    <scope>NUCLEOTIDE SEQUENCE [LARGE SCALE GENOMIC DNA]</scope>
    <source>
        <strain evidence="16 17">SR4</strain>
    </source>
</reference>
<organism evidence="16 17">
    <name type="scientific">Flammeovirga agarivorans</name>
    <dbReference type="NCBI Taxonomy" id="2726742"/>
    <lineage>
        <taxon>Bacteria</taxon>
        <taxon>Pseudomonadati</taxon>
        <taxon>Bacteroidota</taxon>
        <taxon>Cytophagia</taxon>
        <taxon>Cytophagales</taxon>
        <taxon>Flammeovirgaceae</taxon>
        <taxon>Flammeovirga</taxon>
    </lineage>
</organism>
<evidence type="ECO:0000259" key="14">
    <source>
        <dbReference type="Pfam" id="PF00884"/>
    </source>
</evidence>
<dbReference type="Gene3D" id="3.40.720.10">
    <property type="entry name" value="Alkaline Phosphatase, subunit A"/>
    <property type="match status" value="1"/>
</dbReference>
<keyword evidence="11" id="KW-0472">Membrane</keyword>
<comment type="caution">
    <text evidence="16">The sequence shown here is derived from an EMBL/GenBank/DDBJ whole genome shotgun (WGS) entry which is preliminary data.</text>
</comment>
<dbReference type="InterPro" id="IPR000917">
    <property type="entry name" value="Sulfatase_N"/>
</dbReference>
<keyword evidence="7" id="KW-0479">Metal-binding</keyword>
<dbReference type="GO" id="GO:0005737">
    <property type="term" value="C:cytoplasm"/>
    <property type="evidence" value="ECO:0007669"/>
    <property type="project" value="TreeGrafter"/>
</dbReference>
<evidence type="ECO:0000259" key="15">
    <source>
        <dbReference type="Pfam" id="PF18962"/>
    </source>
</evidence>
<dbReference type="PANTHER" id="PTHR45953:SF1">
    <property type="entry name" value="IDURONATE 2-SULFATASE"/>
    <property type="match status" value="1"/>
</dbReference>
<keyword evidence="8" id="KW-0732">Signal</keyword>
<evidence type="ECO:0000256" key="7">
    <source>
        <dbReference type="ARBA" id="ARBA00022723"/>
    </source>
</evidence>
<dbReference type="InterPro" id="IPR035874">
    <property type="entry name" value="IDS"/>
</dbReference>
<dbReference type="NCBIfam" id="TIGR01376">
    <property type="entry name" value="POMP_repeat"/>
    <property type="match status" value="1"/>
</dbReference>
<feature type="compositionally biased region" description="Low complexity" evidence="13">
    <location>
        <begin position="1458"/>
        <end position="1467"/>
    </location>
</feature>
<evidence type="ECO:0000256" key="11">
    <source>
        <dbReference type="ARBA" id="ARBA00023136"/>
    </source>
</evidence>